<keyword evidence="2" id="KW-1185">Reference proteome</keyword>
<name>A0A1M7Y2N4_9BACT</name>
<dbReference type="EMBL" id="FRFE01000005">
    <property type="protein sequence ID" value="SHO46164.1"/>
    <property type="molecule type" value="Genomic_DNA"/>
</dbReference>
<dbReference type="Proteomes" id="UP000184603">
    <property type="component" value="Unassembled WGS sequence"/>
</dbReference>
<sequence length="80" mass="9140">MAPKAYLKGPKLFSLARKKALRMDIPQYKGIKLSELISRIQEKEGNLPCYQQREVCTQTNCCWQASCCPKMVDQMKTAKA</sequence>
<accession>A0A1M7Y2N4</accession>
<evidence type="ECO:0008006" key="3">
    <source>
        <dbReference type="Google" id="ProtNLM"/>
    </source>
</evidence>
<evidence type="ECO:0000313" key="1">
    <source>
        <dbReference type="EMBL" id="SHO46164.1"/>
    </source>
</evidence>
<evidence type="ECO:0000313" key="2">
    <source>
        <dbReference type="Proteomes" id="UP000184603"/>
    </source>
</evidence>
<proteinExistence type="predicted"/>
<dbReference type="RefSeq" id="WP_073612678.1">
    <property type="nucleotide sequence ID" value="NZ_FRFE01000005.1"/>
</dbReference>
<reference evidence="1 2" key="1">
    <citation type="submission" date="2016-12" db="EMBL/GenBank/DDBJ databases">
        <authorList>
            <person name="Song W.-J."/>
            <person name="Kurnit D.M."/>
        </authorList>
    </citation>
    <scope>NUCLEOTIDE SEQUENCE [LARGE SCALE GENOMIC DNA]</scope>
    <source>
        <strain evidence="1 2">DSM 18488</strain>
    </source>
</reference>
<dbReference type="OrthoDB" id="1687780at2"/>
<organism evidence="1 2">
    <name type="scientific">Desulfopila aestuarii DSM 18488</name>
    <dbReference type="NCBI Taxonomy" id="1121416"/>
    <lineage>
        <taxon>Bacteria</taxon>
        <taxon>Pseudomonadati</taxon>
        <taxon>Thermodesulfobacteriota</taxon>
        <taxon>Desulfobulbia</taxon>
        <taxon>Desulfobulbales</taxon>
        <taxon>Desulfocapsaceae</taxon>
        <taxon>Desulfopila</taxon>
    </lineage>
</organism>
<gene>
    <name evidence="1" type="ORF">SAMN02745220_01334</name>
</gene>
<dbReference type="AlphaFoldDB" id="A0A1M7Y2N4"/>
<protein>
    <recommendedName>
        <fullName evidence="3">SAP domain-containing protein</fullName>
    </recommendedName>
</protein>